<accession>A0AC58P7W0</accession>
<evidence type="ECO:0000313" key="1">
    <source>
        <dbReference type="Proteomes" id="UP001732780"/>
    </source>
</evidence>
<protein>
    <submittedName>
        <fullName evidence="2">Transducin-like enhancer protein 6</fullName>
    </submittedName>
</protein>
<organism evidence="1 2">
    <name type="scientific">Camelus bactrianus</name>
    <name type="common">Bactrian camel</name>
    <dbReference type="NCBI Taxonomy" id="9837"/>
    <lineage>
        <taxon>Eukaryota</taxon>
        <taxon>Metazoa</taxon>
        <taxon>Chordata</taxon>
        <taxon>Craniata</taxon>
        <taxon>Vertebrata</taxon>
        <taxon>Euteleostomi</taxon>
        <taxon>Mammalia</taxon>
        <taxon>Eutheria</taxon>
        <taxon>Laurasiatheria</taxon>
        <taxon>Artiodactyla</taxon>
        <taxon>Tylopoda</taxon>
        <taxon>Camelidae</taxon>
        <taxon>Camelus</taxon>
    </lineage>
</organism>
<evidence type="ECO:0000313" key="2">
    <source>
        <dbReference type="RefSeq" id="XP_074206116.1"/>
    </source>
</evidence>
<sequence length="700" mass="75502">MPEDDLLGPSQPHKESPQRMVRPPGTLVHPEASLPEASLPAQSYLDALQQLQQQFPRFPTHLMTQMESACCSVSPAPSRAAPSRAAPSRAALQELLGKAALFGLRSQFQKIRQGLQEHHKQGIHGTPQIGSANPPSLSLLPPGPLTSPCVAGQGQGPVSMLQHQGSQVSSGEQASQGSQGPASPEASRHAGVRTLQPSSLQGPNFEDTMAARSSDWLQQPPGMDDEADLELDVRLSWDSEPRLWQDVLTEELWRTFAGTREKEKRPGLRSESPCGRGEEGLGPHGGAARAKLGCPAISHSVLSSLPLESQNPGPRRLGVEVLNEDTLVLSLPKPSPSNCEGSKEESTGWGAVGRGVSSHAAQEAAGRADQFLKPICWDPEDFESTSNRPDALPWQPKKLAVPHRVEKKRRLEHGDPVLATAVSSFTRHAFTCGRGGVKVWSLVKQVVVAWYPECYLPVQIPGAYLRTCLLFSNSTALLTGGHNLAGVSLWDLMAPSLYVRAELPCAGLSCQALAASPEDCLAFAGFTNGTVRIWDLRNQSVVRDLPGCLNGAKSIAVKDQNIWTGGLDACLRCWDLRTTRDPQEYPFEAQIMSLSASPKEDWVLVGTANGRQWLQPTRGGQKRMVGCKDGTILGLKFSPLGHWWVSVGTDGLVSIYSMPTGTSVVQVPETSSITCCDVSASNHLMVTGFRDHAVVYQIAY</sequence>
<proteinExistence type="predicted"/>
<name>A0AC58P7W0_CAMBA</name>
<dbReference type="RefSeq" id="XP_074206116.1">
    <property type="nucleotide sequence ID" value="XM_074350015.1"/>
</dbReference>
<dbReference type="Proteomes" id="UP001732780">
    <property type="component" value="Chromosome 22"/>
</dbReference>
<reference evidence="2" key="1">
    <citation type="submission" date="2025-08" db="UniProtKB">
        <authorList>
            <consortium name="RefSeq"/>
        </authorList>
    </citation>
    <scope>IDENTIFICATION</scope>
    <source>
        <tissue evidence="2">Blood</tissue>
    </source>
</reference>
<gene>
    <name evidence="2" type="primary">TLE6</name>
</gene>
<keyword evidence="1" id="KW-1185">Reference proteome</keyword>